<comment type="subcellular location">
    <subcellularLocation>
        <location evidence="1">Nucleus</location>
    </subcellularLocation>
</comment>
<evidence type="ECO:0000256" key="4">
    <source>
        <dbReference type="ARBA" id="ARBA00022759"/>
    </source>
</evidence>
<keyword evidence="8" id="KW-0233">DNA recombination</keyword>
<evidence type="ECO:0000256" key="13">
    <source>
        <dbReference type="SAM" id="MobiDB-lite"/>
    </source>
</evidence>
<evidence type="ECO:0000256" key="9">
    <source>
        <dbReference type="ARBA" id="ARBA00023204"/>
    </source>
</evidence>
<dbReference type="FunFam" id="3.40.50.12650:FF:000002">
    <property type="entry name" value="DNA cross-link repair 1C"/>
    <property type="match status" value="1"/>
</dbReference>
<feature type="region of interest" description="Disordered" evidence="13">
    <location>
        <begin position="410"/>
        <end position="633"/>
    </location>
</feature>
<keyword evidence="5" id="KW-0227">DNA damage</keyword>
<keyword evidence="4" id="KW-0255">Endonuclease</keyword>
<dbReference type="OMA" id="FLFEGCH"/>
<dbReference type="InterPro" id="IPR011084">
    <property type="entry name" value="DRMBL"/>
</dbReference>
<dbReference type="InterPro" id="IPR036866">
    <property type="entry name" value="RibonucZ/Hydroxyglut_hydro"/>
</dbReference>
<dbReference type="GO" id="GO:0005634">
    <property type="term" value="C:nucleus"/>
    <property type="evidence" value="ECO:0007669"/>
    <property type="project" value="UniProtKB-SubCell"/>
</dbReference>
<dbReference type="Ensembl" id="ENSSDUT00000019749.1">
    <property type="protein sequence ID" value="ENSSDUP00000019402.1"/>
    <property type="gene ID" value="ENSSDUG00000014130.1"/>
</dbReference>
<dbReference type="GO" id="GO:0000723">
    <property type="term" value="P:telomere maintenance"/>
    <property type="evidence" value="ECO:0007669"/>
    <property type="project" value="TreeGrafter"/>
</dbReference>
<protein>
    <recommendedName>
        <fullName evidence="11">Protein artemis</fullName>
    </recommendedName>
    <alternativeName>
        <fullName evidence="12">DNA cross-link repair 1C protein</fullName>
    </alternativeName>
</protein>
<dbReference type="GO" id="GO:0004519">
    <property type="term" value="F:endonuclease activity"/>
    <property type="evidence" value="ECO:0007669"/>
    <property type="project" value="UniProtKB-KW"/>
</dbReference>
<feature type="domain" description="DNA repair metallo-beta-lactamase" evidence="14">
    <location>
        <begin position="240"/>
        <end position="343"/>
    </location>
</feature>
<evidence type="ECO:0000256" key="10">
    <source>
        <dbReference type="ARBA" id="ARBA00023242"/>
    </source>
</evidence>
<evidence type="ECO:0000256" key="8">
    <source>
        <dbReference type="ARBA" id="ARBA00023172"/>
    </source>
</evidence>
<dbReference type="PANTHER" id="PTHR23240">
    <property type="entry name" value="DNA CROSS-LINK REPAIR PROTEIN PSO2/SNM1-RELATED"/>
    <property type="match status" value="1"/>
</dbReference>
<evidence type="ECO:0000313" key="16">
    <source>
        <dbReference type="Proteomes" id="UP000261420"/>
    </source>
</evidence>
<sequence length="657" mass="74300">MSSFAGRMKEYPTVSLDRFDRENLHARAYFLSHCHKDHMKGLKGPLLKRKLQFSRTVRLYCSFVTKELLLSNPKYAFWEEYMVPLELESPTQISLVDETSGEKEDIVVTLLPAGHCPGSVMFLFEGSQGNVLYTGDFRLAAGDASRIEHLHSGSRVKDIHSVYLDSTFYDPRFYQIPTREVCLNGISELIGNWISQSSYHVVWLNCKAAYGYEYLFTNLGEEFNTQIHVKNLAMFKKMPEILSYVTTDRRTQIHACRHPKDEEYFQGNRLPCGCSAADGTPLRIISIKPSTMWFGERTKKTNVIIKTGASSFRACFSFHSSYSELRDFLSYLQPVNIYPSVIPLGRTLTEVTQIDGFTDNYHKKSVSPQNFTGSVSMFFSSVSVFVLVYFDYLLNCKFLHLLILEKTESPQRTAPPVSVDGSFPVTDAQSVSRNYVDCTESNGEEEDDEEEDEEEEEEQEGKEDAKPTEEEEVKEGERDKEQEEERKEKSNNPKWEDFFTAEMLTDSQNSQSQSCCSNMTTSPSRMTDSQTPDLFSDEEETPDHNEDFSLTLSASLSNHSSQNMDSCLPDTVILQPGQGGRDQGDARPSTSSQKTDTDGLILPSELSELSESQASSDFDIPCTPESKAPRSDELSHLYRKLASGEEVVIRKGSQGFA</sequence>
<dbReference type="STRING" id="41447.ENSSDUP00000019402"/>
<evidence type="ECO:0000256" key="1">
    <source>
        <dbReference type="ARBA" id="ARBA00004123"/>
    </source>
</evidence>
<dbReference type="Gene3D" id="3.40.50.12650">
    <property type="match status" value="1"/>
</dbReference>
<feature type="compositionally biased region" description="Acidic residues" evidence="13">
    <location>
        <begin position="442"/>
        <end position="461"/>
    </location>
</feature>
<evidence type="ECO:0000256" key="3">
    <source>
        <dbReference type="ARBA" id="ARBA00022722"/>
    </source>
</evidence>
<keyword evidence="3" id="KW-0540">Nuclease</keyword>
<feature type="compositionally biased region" description="Low complexity" evidence="13">
    <location>
        <begin position="602"/>
        <end position="616"/>
    </location>
</feature>
<dbReference type="Pfam" id="PF07522">
    <property type="entry name" value="DRMBL"/>
    <property type="match status" value="1"/>
</dbReference>
<feature type="compositionally biased region" description="Polar residues" evidence="13">
    <location>
        <begin position="548"/>
        <end position="565"/>
    </location>
</feature>
<dbReference type="GO" id="GO:0003684">
    <property type="term" value="F:damaged DNA binding"/>
    <property type="evidence" value="ECO:0007669"/>
    <property type="project" value="TreeGrafter"/>
</dbReference>
<accession>A0A3B4UM38</accession>
<keyword evidence="10" id="KW-0539">Nucleus</keyword>
<dbReference type="PANTHER" id="PTHR23240:SF8">
    <property type="entry name" value="PROTEIN ARTEMIS"/>
    <property type="match status" value="1"/>
</dbReference>
<dbReference type="GeneTree" id="ENSGT00940000157779"/>
<evidence type="ECO:0000256" key="2">
    <source>
        <dbReference type="ARBA" id="ARBA00010304"/>
    </source>
</evidence>
<name>A0A3B4UM38_SERDU</name>
<evidence type="ECO:0000259" key="14">
    <source>
        <dbReference type="Pfam" id="PF07522"/>
    </source>
</evidence>
<feature type="compositionally biased region" description="Low complexity" evidence="13">
    <location>
        <begin position="507"/>
        <end position="518"/>
    </location>
</feature>
<reference evidence="15" key="2">
    <citation type="submission" date="2025-09" db="UniProtKB">
        <authorList>
            <consortium name="Ensembl"/>
        </authorList>
    </citation>
    <scope>IDENTIFICATION</scope>
</reference>
<keyword evidence="16" id="KW-1185">Reference proteome</keyword>
<dbReference type="Pfam" id="PF23023">
    <property type="entry name" value="Anti-Pycsar_Apyc1"/>
    <property type="match status" value="1"/>
</dbReference>
<evidence type="ECO:0000256" key="5">
    <source>
        <dbReference type="ARBA" id="ARBA00022763"/>
    </source>
</evidence>
<feature type="compositionally biased region" description="Polar residues" evidence="13">
    <location>
        <begin position="519"/>
        <end position="533"/>
    </location>
</feature>
<organism evidence="15 16">
    <name type="scientific">Seriola dumerili</name>
    <name type="common">Greater amberjack</name>
    <name type="synonym">Caranx dumerili</name>
    <dbReference type="NCBI Taxonomy" id="41447"/>
    <lineage>
        <taxon>Eukaryota</taxon>
        <taxon>Metazoa</taxon>
        <taxon>Chordata</taxon>
        <taxon>Craniata</taxon>
        <taxon>Vertebrata</taxon>
        <taxon>Euteleostomi</taxon>
        <taxon>Actinopterygii</taxon>
        <taxon>Neopterygii</taxon>
        <taxon>Teleostei</taxon>
        <taxon>Neoteleostei</taxon>
        <taxon>Acanthomorphata</taxon>
        <taxon>Carangaria</taxon>
        <taxon>Carangiformes</taxon>
        <taxon>Carangidae</taxon>
        <taxon>Seriola</taxon>
    </lineage>
</organism>
<dbReference type="Proteomes" id="UP000261420">
    <property type="component" value="Unplaced"/>
</dbReference>
<feature type="compositionally biased region" description="Basic and acidic residues" evidence="13">
    <location>
        <begin position="475"/>
        <end position="497"/>
    </location>
</feature>
<dbReference type="GO" id="GO:0006303">
    <property type="term" value="P:double-strand break repair via nonhomologous end joining"/>
    <property type="evidence" value="ECO:0007669"/>
    <property type="project" value="TreeGrafter"/>
</dbReference>
<dbReference type="SUPFAM" id="SSF56281">
    <property type="entry name" value="Metallo-hydrolase/oxidoreductase"/>
    <property type="match status" value="1"/>
</dbReference>
<dbReference type="FunFam" id="3.60.15.10:FF:000018">
    <property type="entry name" value="DNA cross-link repair 1C"/>
    <property type="match status" value="1"/>
</dbReference>
<proteinExistence type="inferred from homology"/>
<evidence type="ECO:0000313" key="15">
    <source>
        <dbReference type="Ensembl" id="ENSSDUP00000019402.1"/>
    </source>
</evidence>
<dbReference type="CDD" id="cd16297">
    <property type="entry name" value="artemis-SNM1C-like_MBL-fold"/>
    <property type="match status" value="1"/>
</dbReference>
<dbReference type="GO" id="GO:0035312">
    <property type="term" value="F:5'-3' DNA exonuclease activity"/>
    <property type="evidence" value="ECO:0007669"/>
    <property type="project" value="TreeGrafter"/>
</dbReference>
<comment type="similarity">
    <text evidence="2">Belongs to the DNA repair metallo-beta-lactamase (DRMBL) family.</text>
</comment>
<keyword evidence="9" id="KW-0234">DNA repair</keyword>
<evidence type="ECO:0000256" key="7">
    <source>
        <dbReference type="ARBA" id="ARBA00022839"/>
    </source>
</evidence>
<reference evidence="15" key="1">
    <citation type="submission" date="2025-08" db="UniProtKB">
        <authorList>
            <consortium name="Ensembl"/>
        </authorList>
    </citation>
    <scope>IDENTIFICATION</scope>
</reference>
<evidence type="ECO:0000256" key="6">
    <source>
        <dbReference type="ARBA" id="ARBA00022801"/>
    </source>
</evidence>
<evidence type="ECO:0000256" key="12">
    <source>
        <dbReference type="ARBA" id="ARBA00042677"/>
    </source>
</evidence>
<dbReference type="AlphaFoldDB" id="A0A3B4UM38"/>
<dbReference type="GO" id="GO:0006310">
    <property type="term" value="P:DNA recombination"/>
    <property type="evidence" value="ECO:0007669"/>
    <property type="project" value="UniProtKB-KW"/>
</dbReference>
<evidence type="ECO:0000256" key="11">
    <source>
        <dbReference type="ARBA" id="ARBA00039759"/>
    </source>
</evidence>
<keyword evidence="7" id="KW-0269">Exonuclease</keyword>
<dbReference type="Gene3D" id="3.60.15.10">
    <property type="entry name" value="Ribonuclease Z/Hydroxyacylglutathione hydrolase-like"/>
    <property type="match status" value="1"/>
</dbReference>
<keyword evidence="6" id="KW-0378">Hydrolase</keyword>
<dbReference type="GO" id="GO:0036297">
    <property type="term" value="P:interstrand cross-link repair"/>
    <property type="evidence" value="ECO:0007669"/>
    <property type="project" value="TreeGrafter"/>
</dbReference>